<dbReference type="Proteomes" id="UP000222862">
    <property type="component" value="Unassembled WGS sequence"/>
</dbReference>
<gene>
    <name evidence="1" type="ORF">RN96_02055</name>
</gene>
<sequence>MKIHVQLQNMEKCTYTYPDKDFRICPSIQRDTKHWNNFYKHRVLIERTINLIKDTFVVEARKSRKTITTKVDVYFTGIAQLIGVLLAKALHKFKDIKSIKRLIA</sequence>
<dbReference type="RefSeq" id="WP_098702130.1">
    <property type="nucleotide sequence ID" value="NZ_NJGI01000001.1"/>
</dbReference>
<evidence type="ECO:0000313" key="1">
    <source>
        <dbReference type="EMBL" id="PGH22000.1"/>
    </source>
</evidence>
<dbReference type="AlphaFoldDB" id="A0A2B7YLD1"/>
<organism evidence="1 2">
    <name type="scientific">Fusobacterium nucleatum subsp. polymorphum</name>
    <name type="common">Fusobacterium polymorphum</name>
    <dbReference type="NCBI Taxonomy" id="76857"/>
    <lineage>
        <taxon>Bacteria</taxon>
        <taxon>Fusobacteriati</taxon>
        <taxon>Fusobacteriota</taxon>
        <taxon>Fusobacteriia</taxon>
        <taxon>Fusobacteriales</taxon>
        <taxon>Fusobacteriaceae</taxon>
        <taxon>Fusobacterium</taxon>
    </lineage>
</organism>
<protein>
    <recommendedName>
        <fullName evidence="3">Transposase DDE domain-containing protein</fullName>
    </recommendedName>
</protein>
<name>A0A2B7YLD1_FUSNP</name>
<evidence type="ECO:0008006" key="3">
    <source>
        <dbReference type="Google" id="ProtNLM"/>
    </source>
</evidence>
<reference evidence="1 2" key="1">
    <citation type="submission" date="2017-06" db="EMBL/GenBank/DDBJ databases">
        <title>Genome sequencing of Fusobacterium nucleatum subsp. polymorphum KCOM 1232 (=ChDC F37).</title>
        <authorList>
            <person name="Kook J.-K."/>
            <person name="Park S.-N."/>
            <person name="Lim Y.K."/>
            <person name="Roh H."/>
        </authorList>
    </citation>
    <scope>NUCLEOTIDE SEQUENCE [LARGE SCALE GENOMIC DNA]</scope>
    <source>
        <strain evidence="2">KCOM 1232 ( ChDC F37)</strain>
    </source>
</reference>
<proteinExistence type="predicted"/>
<accession>A0A2B7YLD1</accession>
<dbReference type="EMBL" id="NJGI01000001">
    <property type="protein sequence ID" value="PGH22000.1"/>
    <property type="molecule type" value="Genomic_DNA"/>
</dbReference>
<evidence type="ECO:0000313" key="2">
    <source>
        <dbReference type="Proteomes" id="UP000222862"/>
    </source>
</evidence>
<comment type="caution">
    <text evidence="1">The sequence shown here is derived from an EMBL/GenBank/DDBJ whole genome shotgun (WGS) entry which is preliminary data.</text>
</comment>